<reference evidence="8 9" key="1">
    <citation type="journal article" date="2014" name="Genome Announc.">
        <title>Genome Sequence and Methylome of Soil Bacterium Gemmatirosa kalamazoonensis KBS708T, a Member of the Rarely Cultivated Gemmatimonadetes Phylum.</title>
        <authorList>
            <person name="Debruyn J.M."/>
            <person name="Radosevich M."/>
            <person name="Wommack K.E."/>
            <person name="Polson S.W."/>
            <person name="Hauser L.J."/>
            <person name="Fawaz M.N."/>
            <person name="Korlach J."/>
            <person name="Tsai Y.C."/>
        </authorList>
    </citation>
    <scope>NUCLEOTIDE SEQUENCE [LARGE SCALE GENOMIC DNA]</scope>
    <source>
        <strain evidence="8 9">KBS708</strain>
    </source>
</reference>
<dbReference type="AlphaFoldDB" id="W0RML2"/>
<dbReference type="eggNOG" id="COG2259">
    <property type="taxonomic scope" value="Bacteria"/>
</dbReference>
<feature type="transmembrane region" description="Helical" evidence="7">
    <location>
        <begin position="59"/>
        <end position="78"/>
    </location>
</feature>
<keyword evidence="9" id="KW-1185">Reference proteome</keyword>
<evidence type="ECO:0000313" key="8">
    <source>
        <dbReference type="EMBL" id="AHG91687.1"/>
    </source>
</evidence>
<dbReference type="Pfam" id="PF07681">
    <property type="entry name" value="DoxX"/>
    <property type="match status" value="1"/>
</dbReference>
<keyword evidence="4 7" id="KW-0812">Transmembrane</keyword>
<feature type="transmembrane region" description="Helical" evidence="7">
    <location>
        <begin position="113"/>
        <end position="133"/>
    </location>
</feature>
<gene>
    <name evidence="8" type="ORF">J421_4150</name>
</gene>
<dbReference type="EMBL" id="CP007128">
    <property type="protein sequence ID" value="AHG91687.1"/>
    <property type="molecule type" value="Genomic_DNA"/>
</dbReference>
<dbReference type="InterPro" id="IPR032808">
    <property type="entry name" value="DoxX"/>
</dbReference>
<comment type="subcellular location">
    <subcellularLocation>
        <location evidence="1">Cell membrane</location>
        <topology evidence="1">Multi-pass membrane protein</topology>
    </subcellularLocation>
</comment>
<comment type="similarity">
    <text evidence="2">Belongs to the DoxX family.</text>
</comment>
<evidence type="ECO:0000256" key="7">
    <source>
        <dbReference type="SAM" id="Phobius"/>
    </source>
</evidence>
<evidence type="ECO:0000256" key="4">
    <source>
        <dbReference type="ARBA" id="ARBA00022692"/>
    </source>
</evidence>
<evidence type="ECO:0000313" key="9">
    <source>
        <dbReference type="Proteomes" id="UP000019151"/>
    </source>
</evidence>
<evidence type="ECO:0000256" key="6">
    <source>
        <dbReference type="ARBA" id="ARBA00023136"/>
    </source>
</evidence>
<evidence type="ECO:0000256" key="2">
    <source>
        <dbReference type="ARBA" id="ARBA00006679"/>
    </source>
</evidence>
<protein>
    <submittedName>
        <fullName evidence="8">DoxX family protein</fullName>
    </submittedName>
</protein>
<name>W0RML2_9BACT</name>
<organism evidence="8 9">
    <name type="scientific">Gemmatirosa kalamazoonensis</name>
    <dbReference type="NCBI Taxonomy" id="861299"/>
    <lineage>
        <taxon>Bacteria</taxon>
        <taxon>Pseudomonadati</taxon>
        <taxon>Gemmatimonadota</taxon>
        <taxon>Gemmatimonadia</taxon>
        <taxon>Gemmatimonadales</taxon>
        <taxon>Gemmatimonadaceae</taxon>
        <taxon>Gemmatirosa</taxon>
    </lineage>
</organism>
<dbReference type="HOGENOM" id="CLU_058421_2_1_0"/>
<keyword evidence="6 7" id="KW-0472">Membrane</keyword>
<dbReference type="InterPro" id="IPR051907">
    <property type="entry name" value="DoxX-like_oxidoreductase"/>
</dbReference>
<dbReference type="PANTHER" id="PTHR33452:SF4">
    <property type="entry name" value="BLL4328 PROTEIN"/>
    <property type="match status" value="1"/>
</dbReference>
<evidence type="ECO:0000256" key="3">
    <source>
        <dbReference type="ARBA" id="ARBA00022475"/>
    </source>
</evidence>
<dbReference type="GO" id="GO:0005886">
    <property type="term" value="C:plasma membrane"/>
    <property type="evidence" value="ECO:0007669"/>
    <property type="project" value="UniProtKB-SubCell"/>
</dbReference>
<dbReference type="OrthoDB" id="9808524at2"/>
<keyword evidence="5 7" id="KW-1133">Transmembrane helix</keyword>
<dbReference type="KEGG" id="gba:J421_4150"/>
<dbReference type="InParanoid" id="W0RML2"/>
<evidence type="ECO:0000256" key="5">
    <source>
        <dbReference type="ARBA" id="ARBA00022989"/>
    </source>
</evidence>
<dbReference type="RefSeq" id="WP_025413130.1">
    <property type="nucleotide sequence ID" value="NZ_CP007128.1"/>
</dbReference>
<evidence type="ECO:0000256" key="1">
    <source>
        <dbReference type="ARBA" id="ARBA00004651"/>
    </source>
</evidence>
<accession>W0RML2</accession>
<dbReference type="STRING" id="861299.J421_4150"/>
<keyword evidence="3" id="KW-1003">Cell membrane</keyword>
<dbReference type="PANTHER" id="PTHR33452">
    <property type="entry name" value="OXIDOREDUCTASE CATD-RELATED"/>
    <property type="match status" value="1"/>
</dbReference>
<proteinExistence type="inferred from homology"/>
<sequence length="143" mass="16268">MTDPTRDSRLPAWLPGFAHALLRIVTGALYMQHGPQKLLGLFADPARPWTGPPRMFSQFWIAGVLETFGSVLIMLGLFTRPVAFLLSGEMAVAYFQVHYPRSFWPIMNRGENVVLFCFVYFYLFATGAGPFSVDAWRRRGHRP</sequence>
<dbReference type="Proteomes" id="UP000019151">
    <property type="component" value="Chromosome"/>
</dbReference>